<name>A0A166J9D7_LACLC</name>
<organism evidence="2 3">
    <name type="scientific">Lactococcus lactis subsp. cremoris</name>
    <name type="common">Streptococcus cremoris</name>
    <dbReference type="NCBI Taxonomy" id="1359"/>
    <lineage>
        <taxon>Bacteria</taxon>
        <taxon>Bacillati</taxon>
        <taxon>Bacillota</taxon>
        <taxon>Bacilli</taxon>
        <taxon>Lactobacillales</taxon>
        <taxon>Streptococcaceae</taxon>
        <taxon>Lactococcus</taxon>
    </lineage>
</organism>
<dbReference type="InterPro" id="IPR001173">
    <property type="entry name" value="Glyco_trans_2-like"/>
</dbReference>
<feature type="domain" description="Glycosyltransferase 2-like" evidence="1">
    <location>
        <begin position="6"/>
        <end position="173"/>
    </location>
</feature>
<comment type="caution">
    <text evidence="2">The sequence shown here is derived from an EMBL/GenBank/DDBJ whole genome shotgun (WGS) entry which is preliminary data.</text>
</comment>
<proteinExistence type="predicted"/>
<sequence>MVTVNILLSTFNGERYLSEQIDSIINQTYSNWKLLIRDDGSTDNTISIINDYLGKDNRIEFINPLQVENVGVHKSFKYLASYQKADYYFFCDQDDYWMPQKIEKMIGNVGEFDSNIPQLWYSDFSSTDENLNVIRQKLRNPNGNFINPPLKDALVCNVVTGCTAMINNALKELWLTDKEIVGYHDTFCGLLAVTFGKVHFLDEVLILYRQHSNNVAGIVSKKVKGVLTTFWNLNHTSTQRATTILKEYDQLLTDSQRRTLSDFVGLSTNNVFSRLKTVIDYQYLYSLGDWKYTLFMRILLIIRIGE</sequence>
<dbReference type="AlphaFoldDB" id="A0A166J9D7"/>
<evidence type="ECO:0000313" key="3">
    <source>
        <dbReference type="Proteomes" id="UP000076519"/>
    </source>
</evidence>
<keyword evidence="2" id="KW-0808">Transferase</keyword>
<dbReference type="Gene3D" id="3.90.550.10">
    <property type="entry name" value="Spore Coat Polysaccharide Biosynthesis Protein SpsA, Chain A"/>
    <property type="match status" value="1"/>
</dbReference>
<evidence type="ECO:0000259" key="1">
    <source>
        <dbReference type="Pfam" id="PF00535"/>
    </source>
</evidence>
<dbReference type="PATRIC" id="fig|1359.32.peg.1851"/>
<accession>A0A166J9D7</accession>
<dbReference type="Proteomes" id="UP000076519">
    <property type="component" value="Unassembled WGS sequence"/>
</dbReference>
<dbReference type="PANTHER" id="PTHR22916">
    <property type="entry name" value="GLYCOSYLTRANSFERASE"/>
    <property type="match status" value="1"/>
</dbReference>
<dbReference type="CDD" id="cd04196">
    <property type="entry name" value="GT_2_like_d"/>
    <property type="match status" value="1"/>
</dbReference>
<dbReference type="RefSeq" id="WP_063281998.1">
    <property type="nucleotide sequence ID" value="NZ_LIYF01000027.1"/>
</dbReference>
<dbReference type="GO" id="GO:0016758">
    <property type="term" value="F:hexosyltransferase activity"/>
    <property type="evidence" value="ECO:0007669"/>
    <property type="project" value="UniProtKB-ARBA"/>
</dbReference>
<gene>
    <name evidence="2" type="ORF">AB996_1667</name>
</gene>
<reference evidence="2 3" key="1">
    <citation type="submission" date="2015-08" db="EMBL/GenBank/DDBJ databases">
        <title>Draft Genome Sequences of 11 Lactococcus lactis subspecies cremoris strains.</title>
        <authorList>
            <person name="Wels M."/>
            <person name="Backus L."/>
            <person name="Boekhorst J."/>
            <person name="Dijkstra A."/>
            <person name="Beerthuizen M."/>
            <person name="Siezen R."/>
            <person name="Bachmann H."/>
            <person name="Van Hijum S."/>
        </authorList>
    </citation>
    <scope>NUCLEOTIDE SEQUENCE [LARGE SCALE GENOMIC DNA]</scope>
    <source>
        <strain evidence="2 3">KW10</strain>
    </source>
</reference>
<protein>
    <submittedName>
        <fullName evidence="2">Alpha-L-Rha alpha-13-L-rhamnosyltransferase</fullName>
    </submittedName>
</protein>
<evidence type="ECO:0000313" key="2">
    <source>
        <dbReference type="EMBL" id="KZK05786.1"/>
    </source>
</evidence>
<dbReference type="Pfam" id="PF00535">
    <property type="entry name" value="Glycos_transf_2"/>
    <property type="match status" value="1"/>
</dbReference>
<dbReference type="InterPro" id="IPR029044">
    <property type="entry name" value="Nucleotide-diphossugar_trans"/>
</dbReference>
<dbReference type="PANTHER" id="PTHR22916:SF3">
    <property type="entry name" value="UDP-GLCNAC:BETAGAL BETA-1,3-N-ACETYLGLUCOSAMINYLTRANSFERASE-LIKE PROTEIN 1"/>
    <property type="match status" value="1"/>
</dbReference>
<dbReference type="SUPFAM" id="SSF53448">
    <property type="entry name" value="Nucleotide-diphospho-sugar transferases"/>
    <property type="match status" value="1"/>
</dbReference>
<dbReference type="EMBL" id="LIYF01000027">
    <property type="protein sequence ID" value="KZK05786.1"/>
    <property type="molecule type" value="Genomic_DNA"/>
</dbReference>